<keyword evidence="1" id="KW-0472">Membrane</keyword>
<dbReference type="Proteomes" id="UP001217089">
    <property type="component" value="Unassembled WGS sequence"/>
</dbReference>
<keyword evidence="1" id="KW-0109">Calcium transport</keyword>
<keyword evidence="1" id="KW-0407">Ion channel</keyword>
<name>A0ABQ9E7A8_TEGGR</name>
<comment type="caution">
    <text evidence="3">The sequence shown here is derived from an EMBL/GenBank/DDBJ whole genome shotgun (WGS) entry which is preliminary data.</text>
</comment>
<gene>
    <name evidence="3" type="ORF">KUTeg_020179</name>
</gene>
<dbReference type="PANTHER" id="PTHR13715">
    <property type="entry name" value="RYANODINE RECEPTOR AND IP3 RECEPTOR"/>
    <property type="match status" value="1"/>
</dbReference>
<proteinExistence type="inferred from homology"/>
<evidence type="ECO:0000259" key="2">
    <source>
        <dbReference type="Pfam" id="PF01365"/>
    </source>
</evidence>
<keyword evidence="1" id="KW-0106">Calcium</keyword>
<comment type="function">
    <text evidence="1">Receptor for inositol 1,4,5-trisphosphate, a second messenger that mediates the release of intracellular calcium.</text>
</comment>
<keyword evidence="4" id="KW-1185">Reference proteome</keyword>
<feature type="domain" description="RIH" evidence="2">
    <location>
        <begin position="68"/>
        <end position="282"/>
    </location>
</feature>
<dbReference type="InterPro" id="IPR000493">
    <property type="entry name" value="InsP3_rcpt"/>
</dbReference>
<protein>
    <recommendedName>
        <fullName evidence="1">Inositol 1,4,5-trisphosphate receptor</fullName>
    </recommendedName>
</protein>
<dbReference type="PRINTS" id="PR00779">
    <property type="entry name" value="INSP3RECEPTR"/>
</dbReference>
<dbReference type="EMBL" id="JARBDR010000918">
    <property type="protein sequence ID" value="KAJ8301192.1"/>
    <property type="molecule type" value="Genomic_DNA"/>
</dbReference>
<evidence type="ECO:0000313" key="3">
    <source>
        <dbReference type="EMBL" id="KAJ8301192.1"/>
    </source>
</evidence>
<dbReference type="SUPFAM" id="SSF100909">
    <property type="entry name" value="IP3 receptor type 1 binding core, domain 2"/>
    <property type="match status" value="1"/>
</dbReference>
<evidence type="ECO:0000256" key="1">
    <source>
        <dbReference type="RuleBase" id="RU368044"/>
    </source>
</evidence>
<comment type="subunit">
    <text evidence="1">Homotetramer.</text>
</comment>
<dbReference type="InterPro" id="IPR000699">
    <property type="entry name" value="RIH_dom"/>
</dbReference>
<dbReference type="InterPro" id="IPR015925">
    <property type="entry name" value="Ryanodine_IP3_receptor"/>
</dbReference>
<dbReference type="Gene3D" id="1.25.10.30">
    <property type="entry name" value="IP3 receptor type 1 binding core, RIH domain"/>
    <property type="match status" value="1"/>
</dbReference>
<organism evidence="3 4">
    <name type="scientific">Tegillarca granosa</name>
    <name type="common">Malaysian cockle</name>
    <name type="synonym">Anadara granosa</name>
    <dbReference type="NCBI Taxonomy" id="220873"/>
    <lineage>
        <taxon>Eukaryota</taxon>
        <taxon>Metazoa</taxon>
        <taxon>Spiralia</taxon>
        <taxon>Lophotrochozoa</taxon>
        <taxon>Mollusca</taxon>
        <taxon>Bivalvia</taxon>
        <taxon>Autobranchia</taxon>
        <taxon>Pteriomorphia</taxon>
        <taxon>Arcoida</taxon>
        <taxon>Arcoidea</taxon>
        <taxon>Arcidae</taxon>
        <taxon>Tegillarca</taxon>
    </lineage>
</organism>
<dbReference type="Pfam" id="PF01365">
    <property type="entry name" value="RYDR_ITPR"/>
    <property type="match status" value="1"/>
</dbReference>
<dbReference type="InterPro" id="IPR035910">
    <property type="entry name" value="RyR/IP3R_RIH_dom_sf"/>
</dbReference>
<comment type="similarity">
    <text evidence="1">Belongs to the InsP3 receptor family.</text>
</comment>
<dbReference type="PANTHER" id="PTHR13715:SF102">
    <property type="entry name" value="INOSITOL 1,4,5-TRISPHOSPHATE RECEPTOR"/>
    <property type="match status" value="1"/>
</dbReference>
<keyword evidence="1" id="KW-0813">Transport</keyword>
<comment type="domain">
    <text evidence="1">The receptor contains a calcium channel in its C-terminal extremity. Its large N-terminal cytoplasmic region has the ligand-binding site in the N-terminus and modulatory sites in the middle portion immediately upstream of the channel region.</text>
</comment>
<accession>A0ABQ9E7A8</accession>
<keyword evidence="1" id="KW-0256">Endoplasmic reticulum</keyword>
<keyword evidence="1" id="KW-0675">Receptor</keyword>
<keyword evidence="1" id="KW-1071">Ligand-gated ion channel</keyword>
<comment type="subcellular location">
    <subcellularLocation>
        <location evidence="1">Endoplasmic reticulum membrane</location>
        <topology evidence="1">Multi-pass membrane protein</topology>
    </subcellularLocation>
</comment>
<evidence type="ECO:0000313" key="4">
    <source>
        <dbReference type="Proteomes" id="UP001217089"/>
    </source>
</evidence>
<keyword evidence="1" id="KW-0107">Calcium channel</keyword>
<reference evidence="3 4" key="1">
    <citation type="submission" date="2022-12" db="EMBL/GenBank/DDBJ databases">
        <title>Chromosome-level genome of Tegillarca granosa.</title>
        <authorList>
            <person name="Kim J."/>
        </authorList>
    </citation>
    <scope>NUCLEOTIDE SEQUENCE [LARGE SCALE GENOMIC DNA]</scope>
    <source>
        <strain evidence="3">Teg-2019</strain>
        <tissue evidence="3">Adductor muscle</tissue>
    </source>
</reference>
<keyword evidence="1" id="KW-0406">Ion transport</keyword>
<sequence length="564" mass="65410">MGMFDICLQVGCAQIKEDKEAFAIVPVSPQEVRDLDFANDASKVLADIATKLERASITQNERSYGLVTQLLSDLIYFVAMVESQNTGTDPLRIELAKPKDCRDRQKLLREQNILKQHIDIEVFQILKAPFSGQQPFLKMEELAHKIHTPFRQICKLCYHLLRLSQQDYRKNQWKSFEQKADEKNEYIAKHFAFMQKQIGYDVLAEETITALLNNNRKLLEKHITKEEIETFVSLVRKNKKPRFLDYLYVLCVSNGIAIPATQELICNSLLSDENQDILIETSLVTMETDNFNAMDTRGLTLMSPRLYKAHLLIYMLWVGKVFIKSIIQYTMFYMFVEVERESKFTDKAFLLVETRFNPISEKSTKLEKTQMEVEMEVESPDGTPASEPIVTIEEVEEVMLIWDKGNKQKSIRELAESTADFDQGAGHQLAQQEVADDMAILEYYRHQLDLFSHMCLDRQYLAINKLSPQLDIDLILSILQATRCPKNCSKEHGIFYCRCVSDEVLPYDLRASFCRLMLHMHVDRDPQEIVKPVKYARLWSEIPTQISIEELEVLCVTAIQYHIL</sequence>